<gene>
    <name evidence="3" type="ORF">GMLC_35830</name>
</gene>
<dbReference type="EMBL" id="BLXZ01000008">
    <property type="protein sequence ID" value="GFO70004.1"/>
    <property type="molecule type" value="Genomic_DNA"/>
</dbReference>
<name>A0A6V8NDV5_9BACT</name>
<keyword evidence="4" id="KW-1185">Reference proteome</keyword>
<dbReference type="Pfam" id="PF10646">
    <property type="entry name" value="Germane"/>
    <property type="match status" value="1"/>
</dbReference>
<dbReference type="AlphaFoldDB" id="A0A6V8NDV5"/>
<evidence type="ECO:0000256" key="1">
    <source>
        <dbReference type="SAM" id="MobiDB-lite"/>
    </source>
</evidence>
<evidence type="ECO:0000313" key="4">
    <source>
        <dbReference type="Proteomes" id="UP000587586"/>
    </source>
</evidence>
<dbReference type="InterPro" id="IPR019606">
    <property type="entry name" value="GerMN"/>
</dbReference>
<comment type="caution">
    <text evidence="3">The sequence shown here is derived from an EMBL/GenBank/DDBJ whole genome shotgun (WGS) entry which is preliminary data.</text>
</comment>
<protein>
    <submittedName>
        <fullName evidence="3">Sporulation protein</fullName>
    </submittedName>
</protein>
<sequence>MILAFVVFACVVGALVVKKYQTAHRKAEQPQQTAPAPAATRVVNLFFASPDGDRLVREGREVEIEEETEADIESVVDELVRGPLGELGPTLPPNTRILGVQLKGDQAFIDFGPELQQGLPEGSSAELVAAYSLVDTVTANFPQVKKVQILVNGVAVETLKGHLDIRYPLVPDYSLEQPAEGDKGAGAAEPKGEKGGKPGKAGKGEKAGK</sequence>
<evidence type="ECO:0000259" key="2">
    <source>
        <dbReference type="SMART" id="SM00909"/>
    </source>
</evidence>
<dbReference type="SMART" id="SM00909">
    <property type="entry name" value="Germane"/>
    <property type="match status" value="1"/>
</dbReference>
<feature type="domain" description="GerMN" evidence="2">
    <location>
        <begin position="72"/>
        <end position="160"/>
    </location>
</feature>
<feature type="compositionally biased region" description="Basic and acidic residues" evidence="1">
    <location>
        <begin position="190"/>
        <end position="209"/>
    </location>
</feature>
<proteinExistence type="predicted"/>
<reference evidence="4" key="1">
    <citation type="submission" date="2020-06" db="EMBL/GenBank/DDBJ databases">
        <title>Draft genomic sequecing of Geomonas sp. Red745.</title>
        <authorList>
            <person name="Itoh H."/>
            <person name="Xu Z.X."/>
            <person name="Ushijima N."/>
            <person name="Masuda Y."/>
            <person name="Shiratori Y."/>
            <person name="Senoo K."/>
        </authorList>
    </citation>
    <scope>NUCLEOTIDE SEQUENCE [LARGE SCALE GENOMIC DNA]</scope>
    <source>
        <strain evidence="4">Red745</strain>
    </source>
</reference>
<feature type="region of interest" description="Disordered" evidence="1">
    <location>
        <begin position="174"/>
        <end position="209"/>
    </location>
</feature>
<evidence type="ECO:0000313" key="3">
    <source>
        <dbReference type="EMBL" id="GFO70004.1"/>
    </source>
</evidence>
<accession>A0A6V8NDV5</accession>
<dbReference type="Proteomes" id="UP000587586">
    <property type="component" value="Unassembled WGS sequence"/>
</dbReference>
<organism evidence="3 4">
    <name type="scientific">Geomonas limicola</name>
    <dbReference type="NCBI Taxonomy" id="2740186"/>
    <lineage>
        <taxon>Bacteria</taxon>
        <taxon>Pseudomonadati</taxon>
        <taxon>Thermodesulfobacteriota</taxon>
        <taxon>Desulfuromonadia</taxon>
        <taxon>Geobacterales</taxon>
        <taxon>Geobacteraceae</taxon>
        <taxon>Geomonas</taxon>
    </lineage>
</organism>